<feature type="domain" description="Ubiquitin-like" evidence="8">
    <location>
        <begin position="1518"/>
        <end position="1569"/>
    </location>
</feature>
<dbReference type="Pfam" id="PF00240">
    <property type="entry name" value="ubiquitin"/>
    <property type="match status" value="1"/>
</dbReference>
<organism evidence="9 10">
    <name type="scientific">Chlorella vulgaris</name>
    <name type="common">Green alga</name>
    <dbReference type="NCBI Taxonomy" id="3077"/>
    <lineage>
        <taxon>Eukaryota</taxon>
        <taxon>Viridiplantae</taxon>
        <taxon>Chlorophyta</taxon>
        <taxon>core chlorophytes</taxon>
        <taxon>Trebouxiophyceae</taxon>
        <taxon>Chlorellales</taxon>
        <taxon>Chlorellaceae</taxon>
        <taxon>Chlorella clade</taxon>
        <taxon>Chlorella</taxon>
    </lineage>
</organism>
<reference evidence="9" key="1">
    <citation type="journal article" date="2019" name="Plant J.">
        <title>Chlorella vulgaris genome assembly and annotation reveals the molecular basis for metabolic acclimation to high light conditions.</title>
        <authorList>
            <person name="Cecchin M."/>
            <person name="Marcolungo L."/>
            <person name="Rossato M."/>
            <person name="Girolomoni L."/>
            <person name="Cosentino E."/>
            <person name="Cuine S."/>
            <person name="Li-Beisson Y."/>
            <person name="Delledonne M."/>
            <person name="Ballottari M."/>
        </authorList>
    </citation>
    <scope>NUCLEOTIDE SEQUENCE</scope>
    <source>
        <strain evidence="9">211/11P</strain>
    </source>
</reference>
<feature type="domain" description="Protein kinase" evidence="7">
    <location>
        <begin position="1"/>
        <end position="96"/>
    </location>
</feature>
<dbReference type="Pfam" id="PF00069">
    <property type="entry name" value="Pkinase"/>
    <property type="match status" value="1"/>
</dbReference>
<feature type="region of interest" description="Disordered" evidence="6">
    <location>
        <begin position="417"/>
        <end position="441"/>
    </location>
</feature>
<protein>
    <recommendedName>
        <fullName evidence="3">Rab3 GTPase-activating protein catalytic subunit</fullName>
    </recommendedName>
</protein>
<evidence type="ECO:0000256" key="6">
    <source>
        <dbReference type="SAM" id="MobiDB-lite"/>
    </source>
</evidence>
<evidence type="ECO:0000256" key="5">
    <source>
        <dbReference type="ARBA" id="ARBA00022490"/>
    </source>
</evidence>
<dbReference type="GO" id="GO:0005737">
    <property type="term" value="C:cytoplasm"/>
    <property type="evidence" value="ECO:0007669"/>
    <property type="project" value="UniProtKB-SubCell"/>
</dbReference>
<dbReference type="OrthoDB" id="534821at2759"/>
<feature type="domain" description="Ubiquitin-like" evidence="8">
    <location>
        <begin position="1466"/>
        <end position="1517"/>
    </location>
</feature>
<dbReference type="SUPFAM" id="SSF54236">
    <property type="entry name" value="Ubiquitin-like"/>
    <property type="match status" value="2"/>
</dbReference>
<name>A0A9D4U064_CHLVU</name>
<feature type="region of interest" description="Disordered" evidence="6">
    <location>
        <begin position="638"/>
        <end position="665"/>
    </location>
</feature>
<accession>A0A9D4U064</accession>
<dbReference type="InterPro" id="IPR029071">
    <property type="entry name" value="Ubiquitin-like_domsf"/>
</dbReference>
<dbReference type="Proteomes" id="UP001055712">
    <property type="component" value="Unassembled WGS sequence"/>
</dbReference>
<comment type="similarity">
    <text evidence="2">Belongs to the Rab3-GAP catalytic subunit family.</text>
</comment>
<evidence type="ECO:0000259" key="7">
    <source>
        <dbReference type="PROSITE" id="PS50011"/>
    </source>
</evidence>
<dbReference type="PANTHER" id="PTHR21422">
    <property type="entry name" value="RAB3 GTPASE-ACTIVATING PROTEIN CATALYTIC SUBUNIT"/>
    <property type="match status" value="1"/>
</dbReference>
<dbReference type="SUPFAM" id="SSF56112">
    <property type="entry name" value="Protein kinase-like (PK-like)"/>
    <property type="match status" value="1"/>
</dbReference>
<dbReference type="PANTHER" id="PTHR21422:SF9">
    <property type="entry name" value="RAB3 GTPASE-ACTIVATING PROTEIN CATALYTIC SUBUNIT"/>
    <property type="match status" value="1"/>
</dbReference>
<evidence type="ECO:0000256" key="3">
    <source>
        <dbReference type="ARBA" id="ARBA00015817"/>
    </source>
</evidence>
<dbReference type="InterPro" id="IPR000719">
    <property type="entry name" value="Prot_kinase_dom"/>
</dbReference>
<dbReference type="InterPro" id="IPR011009">
    <property type="entry name" value="Kinase-like_dom_sf"/>
</dbReference>
<keyword evidence="4" id="KW-0343">GTPase activation</keyword>
<keyword evidence="10" id="KW-1185">Reference proteome</keyword>
<dbReference type="Gene3D" id="3.10.20.90">
    <property type="entry name" value="Phosphatidylinositol 3-kinase Catalytic Subunit, Chain A, domain 1"/>
    <property type="match status" value="1"/>
</dbReference>
<feature type="region of interest" description="Disordered" evidence="6">
    <location>
        <begin position="213"/>
        <end position="232"/>
    </location>
</feature>
<comment type="subcellular location">
    <subcellularLocation>
        <location evidence="1">Cytoplasm</location>
    </subcellularLocation>
</comment>
<evidence type="ECO:0000259" key="8">
    <source>
        <dbReference type="PROSITE" id="PS50053"/>
    </source>
</evidence>
<evidence type="ECO:0000256" key="1">
    <source>
        <dbReference type="ARBA" id="ARBA00004496"/>
    </source>
</evidence>
<keyword evidence="5" id="KW-0963">Cytoplasm</keyword>
<feature type="region of interest" description="Disordered" evidence="6">
    <location>
        <begin position="917"/>
        <end position="938"/>
    </location>
</feature>
<dbReference type="InterPro" id="IPR000626">
    <property type="entry name" value="Ubiquitin-like_dom"/>
</dbReference>
<evidence type="ECO:0000256" key="2">
    <source>
        <dbReference type="ARBA" id="ARBA00008856"/>
    </source>
</evidence>
<gene>
    <name evidence="9" type="ORF">D9Q98_001037</name>
</gene>
<dbReference type="InterPro" id="IPR045700">
    <property type="entry name" value="Rab3GAP1"/>
</dbReference>
<comment type="caution">
    <text evidence="9">The sequence shown here is derived from an EMBL/GenBank/DDBJ whole genome shotgun (WGS) entry which is preliminary data.</text>
</comment>
<sequence length="1603" mass="170561">MVGTPFYFSPELVEDKPYGTASDVWACGCVLYELATLNRPFRGGSVSAVCVKILSGRYSPLPAAFSADLHRLVELLLQRRPEERPTISEVLNMPVMRAALKSFRNLLSECPGDNRKASHFKSLEVYQLDASSDVSLGARHTLGIRQARHTSSLALAAAEGAHRHSAASAVHVAKEQQQHILLADTVVVDANASPVPGADLASALAVVAADAGPKDSAWRPPARPPRHSTFSTAHHLPASRDAVGAGACEAQPDDSASPRSLLLPHDGFYSLDTTVDEEKQQQQRLNRRAVQESGLELELGTLLPNPAFLLPPTAAGAGTAAEALRSGMAAMQPEQQFSDFTTATALERFIATLETCLTTWRDRELDGQLPQYQQFVVGGETLKAQLQHRLPFRAEPYTLTLHLAPLVPHHMASLGEEGLLLPDPTPEGRSGQWPGSSGGDTFGQLSAAMPPVMTSLQLQDAPHRLQQWFGAGAFLLLMPDSYSGRVLDEGEASTLLSAAAVALSHAHISWPMLLPVHDAVRDSYRGVAVGPSAEGAATFQLETDSLHSNRLPPELLQLDQQLLLFAKRLGVAAAPTAMAACLAMVGDLDSHVPPASMAADAAAAGANRGSSLGCRLAPHPSDLRIALSVRHSYALPVQGEASDGGESSSWADEPGDSSQAGEWDEGAPWRPWAAQADPIGCLELDLVWCFPDATTALQAHAADDGQLGSVTCCVPAQATDWRLLALGASYERDSGHRGFVLRPVEKPRRFLQLQSIAGPTGRLIQLGRAVVDPATLPGGSSFYGMLLALLESCKWAANAPALGNLSSADWWPQQGAYLPPAPPDWVLQEAIRDIFELPDRPAWPVAPSASVAWPVGTAGQHGCLGKAAPLGALISRFTLHALALGSPRAVAELWSRFVGTLRQAYWEQLRSLPRMRIEQQQQEHSQEQRDYPPQHQEPLLVGEGWEGASSCLDDSPNSLSTPGGSSTTSSYFSAAGGSEARASPDQVQQAWALLAAESSPGMEASAEASRAGFEAEAGQVRLQQQRQQRGIGGQQQRCQLAATAQLLGTSSSAVAELQPEGVSGVLLGATLHLHPGRPLHVPLVLEPPPQTEDQIAERHAAVQSLLDEGHQAVPTGMGAQLQGRMLVSDMQAFKAANPGCCMLDFVRWHSPKDCCQSEHGGWELSGRMASEGNTWQQLWAAAVPMPAAAQRPLFDAELEGERALHFLETLPPPALFAELLSLGFSAAVQLLSVSGRAAELAPVLRQLECLVAAGEAALQHGVRAVSEGPGLRLSPQGQTLQRLPSWVSTVYGSGLSGSSYRDLLLLLGCGEQAVVAAHSLLLRLGGCSRHPHVQHREQGVADGTHMCTETAAAIIAAALGEDQLSPAIDAPTLQQHWEPGAAVVKAAAAVNLGAHHRREVEALLMQTSEWDDGECDSEAGSADGIGRGEWLPPFQREWVLEVHGDGNSGGRGPAQGSDCVLHRWYVKALPSEDKDGLPTRHQCLVYQGRLLEDTDSLAGCSLEAGCTVHQTSRLPGGKPVKVKIITNHLPCGQEVTIDVEPGVGKLEIKRKLEAVTGVPAAQQKVMLSGINQIVMGDRRTNVGFTACGYTNSVEVAINSKPAK</sequence>
<dbReference type="GO" id="GO:0004672">
    <property type="term" value="F:protein kinase activity"/>
    <property type="evidence" value="ECO:0007669"/>
    <property type="project" value="InterPro"/>
</dbReference>
<feature type="region of interest" description="Disordered" evidence="6">
    <location>
        <begin position="951"/>
        <end position="979"/>
    </location>
</feature>
<evidence type="ECO:0000256" key="4">
    <source>
        <dbReference type="ARBA" id="ARBA00022468"/>
    </source>
</evidence>
<dbReference type="Gene3D" id="1.10.510.10">
    <property type="entry name" value="Transferase(Phosphotransferase) domain 1"/>
    <property type="match status" value="1"/>
</dbReference>
<dbReference type="GO" id="GO:0005524">
    <property type="term" value="F:ATP binding"/>
    <property type="evidence" value="ECO:0007669"/>
    <property type="project" value="InterPro"/>
</dbReference>
<dbReference type="InterPro" id="IPR026147">
    <property type="entry name" value="Rab3GAP1_conserved"/>
</dbReference>
<feature type="compositionally biased region" description="Polar residues" evidence="6">
    <location>
        <begin position="645"/>
        <end position="660"/>
    </location>
</feature>
<dbReference type="CDD" id="cd17039">
    <property type="entry name" value="Ubl_ubiquitin_like"/>
    <property type="match status" value="1"/>
</dbReference>
<proteinExistence type="inferred from homology"/>
<feature type="compositionally biased region" description="Low complexity" evidence="6">
    <location>
        <begin position="955"/>
        <end position="978"/>
    </location>
</feature>
<reference evidence="9" key="2">
    <citation type="submission" date="2020-11" db="EMBL/GenBank/DDBJ databases">
        <authorList>
            <person name="Cecchin M."/>
            <person name="Marcolungo L."/>
            <person name="Rossato M."/>
            <person name="Girolomoni L."/>
            <person name="Cosentino E."/>
            <person name="Cuine S."/>
            <person name="Li-Beisson Y."/>
            <person name="Delledonne M."/>
            <person name="Ballottari M."/>
        </authorList>
    </citation>
    <scope>NUCLEOTIDE SEQUENCE</scope>
    <source>
        <strain evidence="9">211/11P</strain>
        <tissue evidence="9">Whole cell</tissue>
    </source>
</reference>
<evidence type="ECO:0000313" key="9">
    <source>
        <dbReference type="EMBL" id="KAI3438614.1"/>
    </source>
</evidence>
<dbReference type="GO" id="GO:0005096">
    <property type="term" value="F:GTPase activator activity"/>
    <property type="evidence" value="ECO:0007669"/>
    <property type="project" value="UniProtKB-KW"/>
</dbReference>
<dbReference type="PROSITE" id="PS50053">
    <property type="entry name" value="UBIQUITIN_2"/>
    <property type="match status" value="2"/>
</dbReference>
<dbReference type="PROSITE" id="PS50011">
    <property type="entry name" value="PROTEIN_KINASE_DOM"/>
    <property type="match status" value="1"/>
</dbReference>
<evidence type="ECO:0000313" key="10">
    <source>
        <dbReference type="Proteomes" id="UP001055712"/>
    </source>
</evidence>
<dbReference type="EMBL" id="SIDB01000001">
    <property type="protein sequence ID" value="KAI3438614.1"/>
    <property type="molecule type" value="Genomic_DNA"/>
</dbReference>
<dbReference type="Pfam" id="PF13890">
    <property type="entry name" value="Rab3-GTPase_cat"/>
    <property type="match status" value="1"/>
</dbReference>